<gene>
    <name evidence="2" type="ORF">CRE_22235</name>
</gene>
<dbReference type="AlphaFoldDB" id="E3NRT2"/>
<dbReference type="EMBL" id="DS269795">
    <property type="protein sequence ID" value="EFO88424.1"/>
    <property type="molecule type" value="Genomic_DNA"/>
</dbReference>
<protein>
    <submittedName>
        <fullName evidence="2">Uncharacterized protein</fullName>
    </submittedName>
</protein>
<evidence type="ECO:0000313" key="2">
    <source>
        <dbReference type="EMBL" id="EFO88424.1"/>
    </source>
</evidence>
<proteinExistence type="predicted"/>
<feature type="compositionally biased region" description="Basic and acidic residues" evidence="1">
    <location>
        <begin position="1"/>
        <end position="11"/>
    </location>
</feature>
<evidence type="ECO:0000256" key="1">
    <source>
        <dbReference type="SAM" id="MobiDB-lite"/>
    </source>
</evidence>
<sequence>MYADDIEKERSSGGYKKSFSGSRGSGIDGKWKRDMFQTANRSPKTSFVTKKRQQTSFMSKAGAAAIGGGAVSETSHCGDSRQNDFKPKMRVVVERRSRVVKKGGRGGF</sequence>
<dbReference type="Proteomes" id="UP000008281">
    <property type="component" value="Unassembled WGS sequence"/>
</dbReference>
<dbReference type="HOGENOM" id="CLU_2199406_0_0_1"/>
<feature type="compositionally biased region" description="Low complexity" evidence="1">
    <location>
        <begin position="12"/>
        <end position="22"/>
    </location>
</feature>
<dbReference type="eggNOG" id="KOG0533">
    <property type="taxonomic scope" value="Eukaryota"/>
</dbReference>
<accession>E3NRT2</accession>
<reference evidence="2" key="1">
    <citation type="submission" date="2007-07" db="EMBL/GenBank/DDBJ databases">
        <title>PCAP assembly of the Caenorhabditis remanei genome.</title>
        <authorList>
            <consortium name="The Caenorhabditis remanei Sequencing Consortium"/>
            <person name="Wilson R.K."/>
        </authorList>
    </citation>
    <scope>NUCLEOTIDE SEQUENCE [LARGE SCALE GENOMIC DNA]</scope>
    <source>
        <strain evidence="2">PB4641</strain>
    </source>
</reference>
<dbReference type="STRING" id="31234.E3NRT2"/>
<organism evidence="3">
    <name type="scientific">Caenorhabditis remanei</name>
    <name type="common">Caenorhabditis vulgaris</name>
    <dbReference type="NCBI Taxonomy" id="31234"/>
    <lineage>
        <taxon>Eukaryota</taxon>
        <taxon>Metazoa</taxon>
        <taxon>Ecdysozoa</taxon>
        <taxon>Nematoda</taxon>
        <taxon>Chromadorea</taxon>
        <taxon>Rhabditida</taxon>
        <taxon>Rhabditina</taxon>
        <taxon>Rhabditomorpha</taxon>
        <taxon>Rhabditoidea</taxon>
        <taxon>Rhabditidae</taxon>
        <taxon>Peloderinae</taxon>
        <taxon>Caenorhabditis</taxon>
    </lineage>
</organism>
<name>E3NRT2_CAERE</name>
<keyword evidence="3" id="KW-1185">Reference proteome</keyword>
<dbReference type="InParanoid" id="E3NRT2"/>
<feature type="region of interest" description="Disordered" evidence="1">
    <location>
        <begin position="1"/>
        <end position="31"/>
    </location>
</feature>
<evidence type="ECO:0000313" key="3">
    <source>
        <dbReference type="Proteomes" id="UP000008281"/>
    </source>
</evidence>